<keyword evidence="1" id="KW-0175">Coiled coil</keyword>
<accession>A0ABR2KF87</accession>
<reference evidence="2 3" key="1">
    <citation type="submission" date="2024-04" db="EMBL/GenBank/DDBJ databases">
        <title>Tritrichomonas musculus Genome.</title>
        <authorList>
            <person name="Alves-Ferreira E."/>
            <person name="Grigg M."/>
            <person name="Lorenzi H."/>
            <person name="Galac M."/>
        </authorList>
    </citation>
    <scope>NUCLEOTIDE SEQUENCE [LARGE SCALE GENOMIC DNA]</scope>
    <source>
        <strain evidence="2 3">EAF2021</strain>
    </source>
</reference>
<sequence>MNQSNPEKMTMNHLHRIVKDLSVKENFQEAQIRENRKQLLNKIKRVQELRCLSSIRSGYFLKMNSSNVSIISQLPFMNQNNFHVSERIIEMAGISTIRNQVNKLIKEILSDPVELPKYLAKIDFKSERFKPDTRSYLPEGITIKEYFCCCTVPALFGFSFTSEFHLSFLNFLCQIAENMPQNIYEKNIGEHWLIDCVRYYFHTMNIGDYIQSSIGDILLHLIRDETLLQYAIKKNFVGILSKVDQFIPLMISGLIENLSLIPHSIRCLLKRISKISKAQSKPYSRLFTLFIDCIFLPALTNLKAYNILPPSFHLDPNPNGPMSIIQAIIALFKFVFNPEVLKKKFTGFEPKSISSSKMSTFLVSLIDISDEFKVTGPKIIELLPALELHCLFLLFSEADIFLLTEIFMGPDSPDNIQKVAQNIPTNVTDIPLDFFRHEVWEFKAYNITKPSIPDDTPKKLTDPLEIAGDALFKFLSFARIDSAAPENLDMFIEYFEKQMIMQRNYLTEAYIRHFDCVAKQITKTAAYKNQDCEELFITALEKEIKNHTENSSRLKVILNELNRQIHIVNSSIDYLTLQSSNSLPFLCSNLLTLFINNYPQFIIDLILRKDDILLQPTTFFDFMQENLVTLKDFIVPIAEYALDEVARHLHTFVMQKLSYNEFRSFKRTYQRFDRIFMKDSESILNCLCVSQAPESLSGLFKKRELFESIIDVVRKAMLLEIPLETVREIAKAFDLIRVMKEVETEVKITHDELTLAFNFVLLSASIPTLYSMGKYVQQYLVNIPMGDVVFLTEKENDALKIFCYQITQLDQVLSDF</sequence>
<evidence type="ECO:0000313" key="3">
    <source>
        <dbReference type="Proteomes" id="UP001470230"/>
    </source>
</evidence>
<evidence type="ECO:0000313" key="2">
    <source>
        <dbReference type="EMBL" id="KAK8889542.1"/>
    </source>
</evidence>
<name>A0ABR2KF87_9EUKA</name>
<dbReference type="Proteomes" id="UP001470230">
    <property type="component" value="Unassembled WGS sequence"/>
</dbReference>
<evidence type="ECO:0000256" key="1">
    <source>
        <dbReference type="SAM" id="Coils"/>
    </source>
</evidence>
<comment type="caution">
    <text evidence="2">The sequence shown here is derived from an EMBL/GenBank/DDBJ whole genome shotgun (WGS) entry which is preliminary data.</text>
</comment>
<keyword evidence="3" id="KW-1185">Reference proteome</keyword>
<evidence type="ECO:0008006" key="4">
    <source>
        <dbReference type="Google" id="ProtNLM"/>
    </source>
</evidence>
<dbReference type="EMBL" id="JAPFFF010000005">
    <property type="protein sequence ID" value="KAK8889542.1"/>
    <property type="molecule type" value="Genomic_DNA"/>
</dbReference>
<gene>
    <name evidence="2" type="ORF">M9Y10_034292</name>
</gene>
<protein>
    <recommendedName>
        <fullName evidence="4">Ras-GAP domain-containing protein</fullName>
    </recommendedName>
</protein>
<organism evidence="2 3">
    <name type="scientific">Tritrichomonas musculus</name>
    <dbReference type="NCBI Taxonomy" id="1915356"/>
    <lineage>
        <taxon>Eukaryota</taxon>
        <taxon>Metamonada</taxon>
        <taxon>Parabasalia</taxon>
        <taxon>Tritrichomonadida</taxon>
        <taxon>Tritrichomonadidae</taxon>
        <taxon>Tritrichomonas</taxon>
    </lineage>
</organism>
<feature type="coiled-coil region" evidence="1">
    <location>
        <begin position="537"/>
        <end position="564"/>
    </location>
</feature>
<proteinExistence type="predicted"/>